<feature type="transmembrane region" description="Helical" evidence="6">
    <location>
        <begin position="41"/>
        <end position="64"/>
    </location>
</feature>
<proteinExistence type="predicted"/>
<dbReference type="PANTHER" id="PTHR34820:SF4">
    <property type="entry name" value="INNER MEMBRANE PROTEIN YEBZ"/>
    <property type="match status" value="1"/>
</dbReference>
<evidence type="ECO:0000256" key="2">
    <source>
        <dbReference type="ARBA" id="ARBA00022475"/>
    </source>
</evidence>
<dbReference type="Proteomes" id="UP000583556">
    <property type="component" value="Unassembled WGS sequence"/>
</dbReference>
<feature type="domain" description="Copper resistance protein D" evidence="7">
    <location>
        <begin position="179"/>
        <end position="284"/>
    </location>
</feature>
<feature type="transmembrane region" description="Helical" evidence="6">
    <location>
        <begin position="84"/>
        <end position="104"/>
    </location>
</feature>
<name>A0A7Y0GAZ3_9SPHN</name>
<dbReference type="InterPro" id="IPR032694">
    <property type="entry name" value="CopC/D"/>
</dbReference>
<evidence type="ECO:0000259" key="7">
    <source>
        <dbReference type="Pfam" id="PF05425"/>
    </source>
</evidence>
<gene>
    <name evidence="8" type="primary">copD</name>
    <name evidence="8" type="ORF">HHL27_18925</name>
</gene>
<keyword evidence="3 6" id="KW-0812">Transmembrane</keyword>
<dbReference type="GO" id="GO:0005886">
    <property type="term" value="C:plasma membrane"/>
    <property type="evidence" value="ECO:0007669"/>
    <property type="project" value="UniProtKB-SubCell"/>
</dbReference>
<evidence type="ECO:0000256" key="3">
    <source>
        <dbReference type="ARBA" id="ARBA00022692"/>
    </source>
</evidence>
<keyword evidence="9" id="KW-1185">Reference proteome</keyword>
<keyword evidence="5 6" id="KW-0472">Membrane</keyword>
<keyword evidence="4 6" id="KW-1133">Transmembrane helix</keyword>
<evidence type="ECO:0000256" key="4">
    <source>
        <dbReference type="ARBA" id="ARBA00022989"/>
    </source>
</evidence>
<accession>A0A7Y0GAZ3</accession>
<evidence type="ECO:0000256" key="6">
    <source>
        <dbReference type="SAM" id="Phobius"/>
    </source>
</evidence>
<evidence type="ECO:0000256" key="5">
    <source>
        <dbReference type="ARBA" id="ARBA00023136"/>
    </source>
</evidence>
<comment type="subcellular location">
    <subcellularLocation>
        <location evidence="1">Cell membrane</location>
        <topology evidence="1">Multi-pass membrane protein</topology>
    </subcellularLocation>
</comment>
<reference evidence="8 9" key="1">
    <citation type="submission" date="2020-04" db="EMBL/GenBank/DDBJ databases">
        <title>Novosphingobium sp. TW-4 isolated from soil.</title>
        <authorList>
            <person name="Dahal R.H."/>
            <person name="Chaudhary D.K."/>
        </authorList>
    </citation>
    <scope>NUCLEOTIDE SEQUENCE [LARGE SCALE GENOMIC DNA]</scope>
    <source>
        <strain evidence="8 9">TW-4</strain>
    </source>
</reference>
<dbReference type="GO" id="GO:0006825">
    <property type="term" value="P:copper ion transport"/>
    <property type="evidence" value="ECO:0007669"/>
    <property type="project" value="InterPro"/>
</dbReference>
<feature type="transmembrane region" description="Helical" evidence="6">
    <location>
        <begin position="222"/>
        <end position="245"/>
    </location>
</feature>
<dbReference type="PANTHER" id="PTHR34820">
    <property type="entry name" value="INNER MEMBRANE PROTEIN YEBZ"/>
    <property type="match status" value="1"/>
</dbReference>
<dbReference type="EMBL" id="JABBGM010000012">
    <property type="protein sequence ID" value="NML95751.1"/>
    <property type="molecule type" value="Genomic_DNA"/>
</dbReference>
<feature type="transmembrane region" description="Helical" evidence="6">
    <location>
        <begin position="180"/>
        <end position="202"/>
    </location>
</feature>
<feature type="transmembrane region" description="Helical" evidence="6">
    <location>
        <begin position="6"/>
        <end position="29"/>
    </location>
</feature>
<protein>
    <submittedName>
        <fullName evidence="8">Copper homeostasis membrane protein CopD</fullName>
    </submittedName>
</protein>
<dbReference type="InterPro" id="IPR008457">
    <property type="entry name" value="Cu-R_CopD_dom"/>
</dbReference>
<organism evidence="8 9">
    <name type="scientific">Novosphingobium olei</name>
    <dbReference type="NCBI Taxonomy" id="2728851"/>
    <lineage>
        <taxon>Bacteria</taxon>
        <taxon>Pseudomonadati</taxon>
        <taxon>Pseudomonadota</taxon>
        <taxon>Alphaproteobacteria</taxon>
        <taxon>Sphingomonadales</taxon>
        <taxon>Sphingomonadaceae</taxon>
        <taxon>Novosphingobium</taxon>
    </lineage>
</organism>
<dbReference type="NCBIfam" id="NF033808">
    <property type="entry name" value="copper_CopD"/>
    <property type="match status" value="1"/>
</dbReference>
<dbReference type="InterPro" id="IPR047689">
    <property type="entry name" value="CopD"/>
</dbReference>
<evidence type="ECO:0000256" key="1">
    <source>
        <dbReference type="ARBA" id="ARBA00004651"/>
    </source>
</evidence>
<feature type="transmembrane region" description="Helical" evidence="6">
    <location>
        <begin position="111"/>
        <end position="129"/>
    </location>
</feature>
<feature type="transmembrane region" description="Helical" evidence="6">
    <location>
        <begin position="149"/>
        <end position="168"/>
    </location>
</feature>
<feature type="transmembrane region" description="Helical" evidence="6">
    <location>
        <begin position="266"/>
        <end position="287"/>
    </location>
</feature>
<evidence type="ECO:0000313" key="9">
    <source>
        <dbReference type="Proteomes" id="UP000583556"/>
    </source>
</evidence>
<dbReference type="RefSeq" id="WP_169494955.1">
    <property type="nucleotide sequence ID" value="NZ_JABBGM010000012.1"/>
</dbReference>
<keyword evidence="2" id="KW-1003">Cell membrane</keyword>
<dbReference type="AlphaFoldDB" id="A0A7Y0GAZ3"/>
<dbReference type="Pfam" id="PF05425">
    <property type="entry name" value="CopD"/>
    <property type="match status" value="1"/>
</dbReference>
<sequence length="293" mass="30889">MNGFTLVRWAVYADLGLLFGVPAAAILLGARQTLEFAHRSLLALAIISVPLAAMAFFLLVAQMAGTAISGLDPQLILDLLTGSTLGLSAIARSIALFAALVLLARPRSNPRWLVLPTSIATGSLAWSGHAAASEGWMSALRLALDITHLLAASIWIGALALFLAMLFHKSDSAGEPVITLSRFAGIGSGLVGTLFVTGLANLTFLVSPMEFPSLTGILYGRLLLLKLCAFWGMLALAAVNRFVFVPKLIRAGDIADRAALMRKLKLSIVMETVLAFTVLILVAQLGLADPSLS</sequence>
<comment type="caution">
    <text evidence="8">The sequence shown here is derived from an EMBL/GenBank/DDBJ whole genome shotgun (WGS) entry which is preliminary data.</text>
</comment>
<evidence type="ECO:0000313" key="8">
    <source>
        <dbReference type="EMBL" id="NML95751.1"/>
    </source>
</evidence>